<sequence length="349" mass="40763">MHIPFCDSKCHYCAFNSYTTKFNLKKEYMKALNKQLQHDLYKYCQNKKLETIFIGGGTPSTINPKYYEETFKILENYIDENTEITTESNPNSATRKWQKEMMNFGVNRISFGVQSFQENKLKELNRAHNANSAITAIQNASCIGFDSINCDIIYGFRTDTINNIKEDLLQAFSLPVTHLSAYSLTLEEGTKFFNKSEVKIDDEALSYEIFDFIEKNGFSQYEISNFAKDKRFQSKHNFGYWEHKEYLGVGAGAVGYINNRRYYPSKDLDEYIKNPISYEIEELSNEDIKVEKVLLGFRCILGVELSIFTQDELKRVEHLIKEEKIYIKDKKVYNKNFLLADEIALYILE</sequence>
<protein>
    <recommendedName>
        <fullName evidence="3 10">Heme chaperone HemW</fullName>
    </recommendedName>
</protein>
<evidence type="ECO:0000313" key="12">
    <source>
        <dbReference type="EMBL" id="RXK14671.1"/>
    </source>
</evidence>
<evidence type="ECO:0000313" key="13">
    <source>
        <dbReference type="Proteomes" id="UP000289718"/>
    </source>
</evidence>
<dbReference type="GO" id="GO:0006779">
    <property type="term" value="P:porphyrin-containing compound biosynthetic process"/>
    <property type="evidence" value="ECO:0007669"/>
    <property type="project" value="InterPro"/>
</dbReference>
<keyword evidence="13" id="KW-1185">Reference proteome</keyword>
<comment type="subcellular location">
    <subcellularLocation>
        <location evidence="10">Cytoplasm</location>
    </subcellularLocation>
</comment>
<name>A0A4Q1B2Q5_9BACT</name>
<comment type="function">
    <text evidence="10">Probably acts as a heme chaperone, transferring heme to an unknown acceptor. Binds one molecule of heme per monomer, possibly covalently. Binds 1 [4Fe-4S] cluster. The cluster is coordinated with 3 cysteines and an exchangeable S-adenosyl-L-methionine.</text>
</comment>
<dbReference type="GO" id="GO:0046872">
    <property type="term" value="F:metal ion binding"/>
    <property type="evidence" value="ECO:0007669"/>
    <property type="project" value="UniProtKB-UniRule"/>
</dbReference>
<evidence type="ECO:0000256" key="1">
    <source>
        <dbReference type="ARBA" id="ARBA00001966"/>
    </source>
</evidence>
<keyword evidence="7 10" id="KW-0408">Iron</keyword>
<dbReference type="Proteomes" id="UP000289718">
    <property type="component" value="Unassembled WGS sequence"/>
</dbReference>
<comment type="cofactor">
    <cofactor evidence="1">
        <name>[4Fe-4S] cluster</name>
        <dbReference type="ChEBI" id="CHEBI:49883"/>
    </cofactor>
</comment>
<dbReference type="NCBIfam" id="TIGR00539">
    <property type="entry name" value="hemN_rel"/>
    <property type="match status" value="1"/>
</dbReference>
<dbReference type="Gene3D" id="3.20.20.70">
    <property type="entry name" value="Aldolase class I"/>
    <property type="match status" value="1"/>
</dbReference>
<dbReference type="GO" id="GO:0051539">
    <property type="term" value="F:4 iron, 4 sulfur cluster binding"/>
    <property type="evidence" value="ECO:0007669"/>
    <property type="project" value="UniProtKB-UniRule"/>
</dbReference>
<dbReference type="InterPro" id="IPR007197">
    <property type="entry name" value="rSAM"/>
</dbReference>
<evidence type="ECO:0000259" key="11">
    <source>
        <dbReference type="PROSITE" id="PS51918"/>
    </source>
</evidence>
<dbReference type="SFLD" id="SFLDF00562">
    <property type="entry name" value="HemN-like__clustered_with_heat"/>
    <property type="match status" value="1"/>
</dbReference>
<dbReference type="SFLD" id="SFLDS00029">
    <property type="entry name" value="Radical_SAM"/>
    <property type="match status" value="1"/>
</dbReference>
<reference evidence="12 13" key="1">
    <citation type="submission" date="2017-09" db="EMBL/GenBank/DDBJ databases">
        <title>Genomics of the genus Arcobacter.</title>
        <authorList>
            <person name="Perez-Cataluna A."/>
            <person name="Figueras M.J."/>
            <person name="Salas-Masso N."/>
        </authorList>
    </citation>
    <scope>NUCLEOTIDE SEQUENCE [LARGE SCALE GENOMIC DNA]</scope>
    <source>
        <strain evidence="12 13">F156-34</strain>
    </source>
</reference>
<dbReference type="PANTHER" id="PTHR13932:SF5">
    <property type="entry name" value="RADICAL S-ADENOSYL METHIONINE DOMAIN-CONTAINING PROTEIN 1, MITOCHONDRIAL"/>
    <property type="match status" value="1"/>
</dbReference>
<keyword evidence="9 10" id="KW-0143">Chaperone</keyword>
<dbReference type="InterPro" id="IPR058240">
    <property type="entry name" value="rSAM_sf"/>
</dbReference>
<dbReference type="InterPro" id="IPR004559">
    <property type="entry name" value="HemW-like"/>
</dbReference>
<evidence type="ECO:0000256" key="9">
    <source>
        <dbReference type="ARBA" id="ARBA00023186"/>
    </source>
</evidence>
<dbReference type="GO" id="GO:0005737">
    <property type="term" value="C:cytoplasm"/>
    <property type="evidence" value="ECO:0007669"/>
    <property type="project" value="UniProtKB-SubCell"/>
</dbReference>
<evidence type="ECO:0000256" key="5">
    <source>
        <dbReference type="ARBA" id="ARBA00022691"/>
    </source>
</evidence>
<keyword evidence="10" id="KW-0004">4Fe-4S</keyword>
<dbReference type="SMART" id="SM00729">
    <property type="entry name" value="Elp3"/>
    <property type="match status" value="1"/>
</dbReference>
<dbReference type="SUPFAM" id="SSF102114">
    <property type="entry name" value="Radical SAM enzymes"/>
    <property type="match status" value="1"/>
</dbReference>
<keyword evidence="6 10" id="KW-0479">Metal-binding</keyword>
<dbReference type="CDD" id="cd01335">
    <property type="entry name" value="Radical_SAM"/>
    <property type="match status" value="1"/>
</dbReference>
<evidence type="ECO:0000256" key="3">
    <source>
        <dbReference type="ARBA" id="ARBA00017228"/>
    </source>
</evidence>
<evidence type="ECO:0000256" key="8">
    <source>
        <dbReference type="ARBA" id="ARBA00023014"/>
    </source>
</evidence>
<dbReference type="InterPro" id="IPR006638">
    <property type="entry name" value="Elp3/MiaA/NifB-like_rSAM"/>
</dbReference>
<dbReference type="InterPro" id="IPR013785">
    <property type="entry name" value="Aldolase_TIM"/>
</dbReference>
<dbReference type="GO" id="GO:0004109">
    <property type="term" value="F:coproporphyrinogen oxidase activity"/>
    <property type="evidence" value="ECO:0007669"/>
    <property type="project" value="InterPro"/>
</dbReference>
<keyword evidence="10" id="KW-0963">Cytoplasm</keyword>
<gene>
    <name evidence="12" type="ORF">CP965_02285</name>
</gene>
<evidence type="ECO:0000256" key="10">
    <source>
        <dbReference type="RuleBase" id="RU364116"/>
    </source>
</evidence>
<organism evidence="12 13">
    <name type="scientific">Halarcobacter mediterraneus</name>
    <dbReference type="NCBI Taxonomy" id="2023153"/>
    <lineage>
        <taxon>Bacteria</taxon>
        <taxon>Pseudomonadati</taxon>
        <taxon>Campylobacterota</taxon>
        <taxon>Epsilonproteobacteria</taxon>
        <taxon>Campylobacterales</taxon>
        <taxon>Arcobacteraceae</taxon>
        <taxon>Halarcobacter</taxon>
    </lineage>
</organism>
<dbReference type="InterPro" id="IPR034505">
    <property type="entry name" value="Coproporphyrinogen-III_oxidase"/>
</dbReference>
<dbReference type="Pfam" id="PF04055">
    <property type="entry name" value="Radical_SAM"/>
    <property type="match status" value="1"/>
</dbReference>
<keyword evidence="5 10" id="KW-0949">S-adenosyl-L-methionine</keyword>
<dbReference type="EMBL" id="NXIE01000001">
    <property type="protein sequence ID" value="RXK14671.1"/>
    <property type="molecule type" value="Genomic_DNA"/>
</dbReference>
<evidence type="ECO:0000256" key="2">
    <source>
        <dbReference type="ARBA" id="ARBA00006100"/>
    </source>
</evidence>
<dbReference type="PANTHER" id="PTHR13932">
    <property type="entry name" value="COPROPORPHYRINIGEN III OXIDASE"/>
    <property type="match status" value="1"/>
</dbReference>
<proteinExistence type="inferred from homology"/>
<dbReference type="AlphaFoldDB" id="A0A4Q1B2Q5"/>
<evidence type="ECO:0000256" key="7">
    <source>
        <dbReference type="ARBA" id="ARBA00023004"/>
    </source>
</evidence>
<feature type="domain" description="Radical SAM core" evidence="11">
    <location>
        <begin position="1"/>
        <end position="222"/>
    </location>
</feature>
<keyword evidence="8 10" id="KW-0411">Iron-sulfur</keyword>
<evidence type="ECO:0000256" key="4">
    <source>
        <dbReference type="ARBA" id="ARBA00022617"/>
    </source>
</evidence>
<dbReference type="SFLD" id="SFLDG01065">
    <property type="entry name" value="anaerobic_coproporphyrinogen-I"/>
    <property type="match status" value="1"/>
</dbReference>
<evidence type="ECO:0000256" key="6">
    <source>
        <dbReference type="ARBA" id="ARBA00022723"/>
    </source>
</evidence>
<accession>A0A4Q1B2Q5</accession>
<comment type="caution">
    <text evidence="12">The sequence shown here is derived from an EMBL/GenBank/DDBJ whole genome shotgun (WGS) entry which is preliminary data.</text>
</comment>
<comment type="similarity">
    <text evidence="2">Belongs to the anaerobic coproporphyrinogen-III oxidase family. HemW subfamily.</text>
</comment>
<dbReference type="PROSITE" id="PS51918">
    <property type="entry name" value="RADICAL_SAM"/>
    <property type="match status" value="1"/>
</dbReference>
<dbReference type="OrthoDB" id="9808022at2"/>
<keyword evidence="4 10" id="KW-0349">Heme</keyword>